<dbReference type="OrthoDB" id="9814441at2"/>
<evidence type="ECO:0000313" key="2">
    <source>
        <dbReference type="EMBL" id="PSW21877.1"/>
    </source>
</evidence>
<dbReference type="EMBL" id="PYMA01000001">
    <property type="protein sequence ID" value="PSW21877.1"/>
    <property type="molecule type" value="Genomic_DNA"/>
</dbReference>
<keyword evidence="1" id="KW-0732">Signal</keyword>
<dbReference type="InterPro" id="IPR021768">
    <property type="entry name" value="DUF3332"/>
</dbReference>
<feature type="chain" id="PRO_5015420112" evidence="1">
    <location>
        <begin position="32"/>
        <end position="119"/>
    </location>
</feature>
<reference evidence="2 3" key="1">
    <citation type="submission" date="2018-01" db="EMBL/GenBank/DDBJ databases">
        <title>Whole genome sequencing of Histamine producing bacteria.</title>
        <authorList>
            <person name="Butler K."/>
        </authorList>
    </citation>
    <scope>NUCLEOTIDE SEQUENCE [LARGE SCALE GENOMIC DNA]</scope>
    <source>
        <strain evidence="2 3">DSM 100436</strain>
    </source>
</reference>
<dbReference type="AlphaFoldDB" id="A0A2T3P046"/>
<dbReference type="Proteomes" id="UP000241771">
    <property type="component" value="Unassembled WGS sequence"/>
</dbReference>
<evidence type="ECO:0000313" key="3">
    <source>
        <dbReference type="Proteomes" id="UP000241771"/>
    </source>
</evidence>
<accession>A0A2T3P046</accession>
<evidence type="ECO:0000256" key="1">
    <source>
        <dbReference type="SAM" id="SignalP"/>
    </source>
</evidence>
<proteinExistence type="predicted"/>
<keyword evidence="3" id="KW-1185">Reference proteome</keyword>
<name>A0A2T3P046_9GAMM</name>
<comment type="caution">
    <text evidence="2">The sequence shown here is derived from an EMBL/GenBank/DDBJ whole genome shotgun (WGS) entry which is preliminary data.</text>
</comment>
<feature type="signal peptide" evidence="1">
    <location>
        <begin position="1"/>
        <end position="31"/>
    </location>
</feature>
<sequence>MNINKLKLLKKVTLVTVAATLLSGCVGSNVATNKLMEYNIEAVDNRYARGGLNIAMSPLYGVTVAADYLVLNSLEFWTGSNPINGNAHIFDTETETWIEMNNSIDESLHSAPIKITKEK</sequence>
<dbReference type="PROSITE" id="PS51257">
    <property type="entry name" value="PROKAR_LIPOPROTEIN"/>
    <property type="match status" value="1"/>
</dbReference>
<gene>
    <name evidence="2" type="ORF">C9I98_01010</name>
</gene>
<dbReference type="Pfam" id="PF11810">
    <property type="entry name" value="DUF3332"/>
    <property type="match status" value="1"/>
</dbReference>
<protein>
    <submittedName>
        <fullName evidence="2">DUF3332 domain-containing protein</fullName>
    </submittedName>
</protein>
<dbReference type="RefSeq" id="WP_051901983.1">
    <property type="nucleotide sequence ID" value="NZ_JGVO01000158.1"/>
</dbReference>
<organism evidence="2 3">
    <name type="scientific">Photobacterium sanctipauli</name>
    <dbReference type="NCBI Taxonomy" id="1342794"/>
    <lineage>
        <taxon>Bacteria</taxon>
        <taxon>Pseudomonadati</taxon>
        <taxon>Pseudomonadota</taxon>
        <taxon>Gammaproteobacteria</taxon>
        <taxon>Vibrionales</taxon>
        <taxon>Vibrionaceae</taxon>
        <taxon>Photobacterium</taxon>
    </lineage>
</organism>